<evidence type="ECO:0000313" key="3">
    <source>
        <dbReference type="Proteomes" id="UP000759537"/>
    </source>
</evidence>
<dbReference type="AlphaFoldDB" id="A0A9P5T6N8"/>
<proteinExistence type="predicted"/>
<name>A0A9P5T6N8_9AGAM</name>
<sequence length="217" mass="24671">MHHGWHWHRVLLYARKRITLALWHLSPVSWVRYKHAITCPIQSQGSPRILPRKGTHVHTVQYARVPCCVDSTSTPFSRYRAIHGTLVSWYCNWFLSYGTAHTCCGPSMPFSERSIAYWNASASGALISHLHTIGIVMPLAHARTQPFTRQFNWSVNFCFSSTMRATGSMPMLCDSCTDKAPASFPQHQLPKSGEHRRRPQIPPFTIHQLLIKGPIIG</sequence>
<feature type="signal peptide" evidence="1">
    <location>
        <begin position="1"/>
        <end position="21"/>
    </location>
</feature>
<keyword evidence="1" id="KW-0732">Signal</keyword>
<protein>
    <submittedName>
        <fullName evidence="2">Uncharacterized protein</fullName>
    </submittedName>
</protein>
<evidence type="ECO:0000313" key="2">
    <source>
        <dbReference type="EMBL" id="KAF8477828.1"/>
    </source>
</evidence>
<feature type="chain" id="PRO_5040417749" evidence="1">
    <location>
        <begin position="22"/>
        <end position="217"/>
    </location>
</feature>
<organism evidence="2 3">
    <name type="scientific">Russula ochroleuca</name>
    <dbReference type="NCBI Taxonomy" id="152965"/>
    <lineage>
        <taxon>Eukaryota</taxon>
        <taxon>Fungi</taxon>
        <taxon>Dikarya</taxon>
        <taxon>Basidiomycota</taxon>
        <taxon>Agaricomycotina</taxon>
        <taxon>Agaricomycetes</taxon>
        <taxon>Russulales</taxon>
        <taxon>Russulaceae</taxon>
        <taxon>Russula</taxon>
    </lineage>
</organism>
<reference evidence="2" key="2">
    <citation type="journal article" date="2020" name="Nat. Commun.">
        <title>Large-scale genome sequencing of mycorrhizal fungi provides insights into the early evolution of symbiotic traits.</title>
        <authorList>
            <person name="Miyauchi S."/>
            <person name="Kiss E."/>
            <person name="Kuo A."/>
            <person name="Drula E."/>
            <person name="Kohler A."/>
            <person name="Sanchez-Garcia M."/>
            <person name="Morin E."/>
            <person name="Andreopoulos B."/>
            <person name="Barry K.W."/>
            <person name="Bonito G."/>
            <person name="Buee M."/>
            <person name="Carver A."/>
            <person name="Chen C."/>
            <person name="Cichocki N."/>
            <person name="Clum A."/>
            <person name="Culley D."/>
            <person name="Crous P.W."/>
            <person name="Fauchery L."/>
            <person name="Girlanda M."/>
            <person name="Hayes R.D."/>
            <person name="Keri Z."/>
            <person name="LaButti K."/>
            <person name="Lipzen A."/>
            <person name="Lombard V."/>
            <person name="Magnuson J."/>
            <person name="Maillard F."/>
            <person name="Murat C."/>
            <person name="Nolan M."/>
            <person name="Ohm R.A."/>
            <person name="Pangilinan J."/>
            <person name="Pereira M.F."/>
            <person name="Perotto S."/>
            <person name="Peter M."/>
            <person name="Pfister S."/>
            <person name="Riley R."/>
            <person name="Sitrit Y."/>
            <person name="Stielow J.B."/>
            <person name="Szollosi G."/>
            <person name="Zifcakova L."/>
            <person name="Stursova M."/>
            <person name="Spatafora J.W."/>
            <person name="Tedersoo L."/>
            <person name="Vaario L.M."/>
            <person name="Yamada A."/>
            <person name="Yan M."/>
            <person name="Wang P."/>
            <person name="Xu J."/>
            <person name="Bruns T."/>
            <person name="Baldrian P."/>
            <person name="Vilgalys R."/>
            <person name="Dunand C."/>
            <person name="Henrissat B."/>
            <person name="Grigoriev I.V."/>
            <person name="Hibbett D."/>
            <person name="Nagy L.G."/>
            <person name="Martin F.M."/>
        </authorList>
    </citation>
    <scope>NUCLEOTIDE SEQUENCE</scope>
    <source>
        <strain evidence="2">Prilba</strain>
    </source>
</reference>
<keyword evidence="3" id="KW-1185">Reference proteome</keyword>
<dbReference type="EMBL" id="WHVB01000013">
    <property type="protein sequence ID" value="KAF8477828.1"/>
    <property type="molecule type" value="Genomic_DNA"/>
</dbReference>
<evidence type="ECO:0000256" key="1">
    <source>
        <dbReference type="SAM" id="SignalP"/>
    </source>
</evidence>
<reference evidence="2" key="1">
    <citation type="submission" date="2019-10" db="EMBL/GenBank/DDBJ databases">
        <authorList>
            <consortium name="DOE Joint Genome Institute"/>
            <person name="Kuo A."/>
            <person name="Miyauchi S."/>
            <person name="Kiss E."/>
            <person name="Drula E."/>
            <person name="Kohler A."/>
            <person name="Sanchez-Garcia M."/>
            <person name="Andreopoulos B."/>
            <person name="Barry K.W."/>
            <person name="Bonito G."/>
            <person name="Buee M."/>
            <person name="Carver A."/>
            <person name="Chen C."/>
            <person name="Cichocki N."/>
            <person name="Clum A."/>
            <person name="Culley D."/>
            <person name="Crous P.W."/>
            <person name="Fauchery L."/>
            <person name="Girlanda M."/>
            <person name="Hayes R."/>
            <person name="Keri Z."/>
            <person name="LaButti K."/>
            <person name="Lipzen A."/>
            <person name="Lombard V."/>
            <person name="Magnuson J."/>
            <person name="Maillard F."/>
            <person name="Morin E."/>
            <person name="Murat C."/>
            <person name="Nolan M."/>
            <person name="Ohm R."/>
            <person name="Pangilinan J."/>
            <person name="Pereira M."/>
            <person name="Perotto S."/>
            <person name="Peter M."/>
            <person name="Riley R."/>
            <person name="Sitrit Y."/>
            <person name="Stielow B."/>
            <person name="Szollosi G."/>
            <person name="Zifcakova L."/>
            <person name="Stursova M."/>
            <person name="Spatafora J.W."/>
            <person name="Tedersoo L."/>
            <person name="Vaario L.-M."/>
            <person name="Yamada A."/>
            <person name="Yan M."/>
            <person name="Wang P."/>
            <person name="Xu J."/>
            <person name="Bruns T."/>
            <person name="Baldrian P."/>
            <person name="Vilgalys R."/>
            <person name="Henrissat B."/>
            <person name="Grigoriev I.V."/>
            <person name="Hibbett D."/>
            <person name="Nagy L.G."/>
            <person name="Martin F.M."/>
        </authorList>
    </citation>
    <scope>NUCLEOTIDE SEQUENCE</scope>
    <source>
        <strain evidence="2">Prilba</strain>
    </source>
</reference>
<comment type="caution">
    <text evidence="2">The sequence shown here is derived from an EMBL/GenBank/DDBJ whole genome shotgun (WGS) entry which is preliminary data.</text>
</comment>
<dbReference type="Proteomes" id="UP000759537">
    <property type="component" value="Unassembled WGS sequence"/>
</dbReference>
<accession>A0A9P5T6N8</accession>
<gene>
    <name evidence="2" type="ORF">DFH94DRAFT_94082</name>
</gene>